<feature type="region of interest" description="Disordered" evidence="1">
    <location>
        <begin position="422"/>
        <end position="449"/>
    </location>
</feature>
<evidence type="ECO:0000313" key="2">
    <source>
        <dbReference type="EMBL" id="KAH0814829.1"/>
    </source>
</evidence>
<evidence type="ECO:0000313" key="3">
    <source>
        <dbReference type="Proteomes" id="UP000719412"/>
    </source>
</evidence>
<reference evidence="2" key="2">
    <citation type="submission" date="2021-08" db="EMBL/GenBank/DDBJ databases">
        <authorList>
            <person name="Eriksson T."/>
        </authorList>
    </citation>
    <scope>NUCLEOTIDE SEQUENCE</scope>
    <source>
        <strain evidence="2">Stoneville</strain>
        <tissue evidence="2">Whole head</tissue>
    </source>
</reference>
<organism evidence="2 3">
    <name type="scientific">Tenebrio molitor</name>
    <name type="common">Yellow mealworm beetle</name>
    <dbReference type="NCBI Taxonomy" id="7067"/>
    <lineage>
        <taxon>Eukaryota</taxon>
        <taxon>Metazoa</taxon>
        <taxon>Ecdysozoa</taxon>
        <taxon>Arthropoda</taxon>
        <taxon>Hexapoda</taxon>
        <taxon>Insecta</taxon>
        <taxon>Pterygota</taxon>
        <taxon>Neoptera</taxon>
        <taxon>Endopterygota</taxon>
        <taxon>Coleoptera</taxon>
        <taxon>Polyphaga</taxon>
        <taxon>Cucujiformia</taxon>
        <taxon>Tenebrionidae</taxon>
        <taxon>Tenebrio</taxon>
    </lineage>
</organism>
<proteinExistence type="predicted"/>
<comment type="caution">
    <text evidence="2">The sequence shown here is derived from an EMBL/GenBank/DDBJ whole genome shotgun (WGS) entry which is preliminary data.</text>
</comment>
<evidence type="ECO:0000256" key="1">
    <source>
        <dbReference type="SAM" id="MobiDB-lite"/>
    </source>
</evidence>
<keyword evidence="3" id="KW-1185">Reference proteome</keyword>
<feature type="compositionally biased region" description="Polar residues" evidence="1">
    <location>
        <begin position="428"/>
        <end position="439"/>
    </location>
</feature>
<gene>
    <name evidence="2" type="ORF">GEV33_007961</name>
</gene>
<name>A0A8J6HHI7_TENMO</name>
<protein>
    <submittedName>
        <fullName evidence="2">Uncharacterized protein</fullName>
    </submittedName>
</protein>
<accession>A0A8J6HHI7</accession>
<sequence>MAERIAARLTRGNCSRCSDGEDGGHNGRSTGRQCTRYGFCYVVTDGFFACSNGAGVPQGDQSGHPLFPKPKRFFVWSRENQAAPGLEPGTSRLQSGALGAWPQCSVPHIRDELVAAAGTKTSSTDRKWYLSPPTVPTGDKMCFGIIILAKAVGVSQISLRLLYKQMAVRHKGRTAVILITNKQTAAFVSRGLLIRKSTTRVFINSGTQVAATHAKPSSHAEINVLKSLRIVIHVDASLMDATGLPKRRQLNENSFLNLRAMKRHFNKDIPQKDAAGRLHADVTRCAKERRQCTGMSILVLPNVQRLLPKLSLLLGRENQHGLKSRPVNQTAYRAGFGCSHDLPRVDKDDRRWYHLGLGDRVSATVEMPVALVIAFVSHSTIGVCAGVPAPREKSGNGKKPKRRPRWWDASRMSTARHVRFHENETATRKNSIPSKNSETPAPDGIGRDQLRWQKWPPTMALLHNDSMIYRDRKACFLGDFNAAVVTQREQYASSSRLPTIIIPLRHSALSLVVTCFGFFATAGPKCEASGALPVPANFLRFLQEIATFLSPTCQPKPLKRSLHGRTSDLSGVAISTQNLHIGGHRQPTRGGIAINCKDVAFLMPRDTVLDRSKGNIKDNGKNFTRIGATGPYAVIRFDKSVFSKGSDSIWKFQKTFEVRSEEYSFVLANSEILVAKYSKNWKAEAEEQQPGRASKLANSVRHMKIC</sequence>
<dbReference type="EMBL" id="JABDTM020023871">
    <property type="protein sequence ID" value="KAH0814829.1"/>
    <property type="molecule type" value="Genomic_DNA"/>
</dbReference>
<dbReference type="AlphaFoldDB" id="A0A8J6HHI7"/>
<reference evidence="2" key="1">
    <citation type="journal article" date="2020" name="J Insects Food Feed">
        <title>The yellow mealworm (Tenebrio molitor) genome: a resource for the emerging insects as food and feed industry.</title>
        <authorList>
            <person name="Eriksson T."/>
            <person name="Andere A."/>
            <person name="Kelstrup H."/>
            <person name="Emery V."/>
            <person name="Picard C."/>
        </authorList>
    </citation>
    <scope>NUCLEOTIDE SEQUENCE</scope>
    <source>
        <strain evidence="2">Stoneville</strain>
        <tissue evidence="2">Whole head</tissue>
    </source>
</reference>
<dbReference type="Proteomes" id="UP000719412">
    <property type="component" value="Unassembled WGS sequence"/>
</dbReference>